<dbReference type="EMBL" id="BK015384">
    <property type="protein sequence ID" value="DAE04231.1"/>
    <property type="molecule type" value="Genomic_DNA"/>
</dbReference>
<protein>
    <submittedName>
        <fullName evidence="1">Uncharacterized protein</fullName>
    </submittedName>
</protein>
<reference evidence="1" key="1">
    <citation type="journal article" date="2021" name="Proc. Natl. Acad. Sci. U.S.A.">
        <title>A Catalog of Tens of Thousands of Viruses from Human Metagenomes Reveals Hidden Associations with Chronic Diseases.</title>
        <authorList>
            <person name="Tisza M.J."/>
            <person name="Buck C.B."/>
        </authorList>
    </citation>
    <scope>NUCLEOTIDE SEQUENCE</scope>
    <source>
        <strain evidence="1">CtmpG14</strain>
    </source>
</reference>
<accession>A0A8S5PAN5</accession>
<sequence length="32" mass="3879">MNYYLHFIFYATLYKCQETRIGTNPYKGKSLD</sequence>
<organism evidence="1">
    <name type="scientific">Siphoviridae sp. ctmpG14</name>
    <dbReference type="NCBI Taxonomy" id="2825654"/>
    <lineage>
        <taxon>Viruses</taxon>
        <taxon>Duplodnaviria</taxon>
        <taxon>Heunggongvirae</taxon>
        <taxon>Uroviricota</taxon>
        <taxon>Caudoviricetes</taxon>
    </lineage>
</organism>
<proteinExistence type="predicted"/>
<name>A0A8S5PAN5_9CAUD</name>
<evidence type="ECO:0000313" key="1">
    <source>
        <dbReference type="EMBL" id="DAE04231.1"/>
    </source>
</evidence>